<dbReference type="CDD" id="cd05121">
    <property type="entry name" value="ABC1_ADCK3-like"/>
    <property type="match status" value="1"/>
</dbReference>
<evidence type="ECO:0000313" key="5">
    <source>
        <dbReference type="EMBL" id="CAD8712888.1"/>
    </source>
</evidence>
<dbReference type="Pfam" id="PF03109">
    <property type="entry name" value="ABC1"/>
    <property type="match status" value="1"/>
</dbReference>
<feature type="transmembrane region" description="Helical" evidence="3">
    <location>
        <begin position="705"/>
        <end position="729"/>
    </location>
</feature>
<protein>
    <recommendedName>
        <fullName evidence="4">Protein kinase domain-containing protein</fullName>
    </recommendedName>
</protein>
<feature type="region of interest" description="Disordered" evidence="2">
    <location>
        <begin position="1"/>
        <end position="106"/>
    </location>
</feature>
<dbReference type="InterPro" id="IPR000719">
    <property type="entry name" value="Prot_kinase_dom"/>
</dbReference>
<accession>A0A7S0SQV0</accession>
<dbReference type="InterPro" id="IPR050154">
    <property type="entry name" value="UbiB_kinase"/>
</dbReference>
<dbReference type="EMBL" id="HBFC01025537">
    <property type="protein sequence ID" value="CAD8712888.1"/>
    <property type="molecule type" value="Transcribed_RNA"/>
</dbReference>
<comment type="similarity">
    <text evidence="1">Belongs to the protein kinase superfamily. ADCK protein kinase family.</text>
</comment>
<feature type="domain" description="Protein kinase" evidence="4">
    <location>
        <begin position="262"/>
        <end position="669"/>
    </location>
</feature>
<dbReference type="InterPro" id="IPR004147">
    <property type="entry name" value="ABC1_dom"/>
</dbReference>
<dbReference type="GO" id="GO:0005524">
    <property type="term" value="F:ATP binding"/>
    <property type="evidence" value="ECO:0007669"/>
    <property type="project" value="InterPro"/>
</dbReference>
<gene>
    <name evidence="5" type="ORF">MANT1106_LOCUS15473</name>
</gene>
<dbReference type="InterPro" id="IPR011009">
    <property type="entry name" value="Kinase-like_dom_sf"/>
</dbReference>
<evidence type="ECO:0000256" key="1">
    <source>
        <dbReference type="ARBA" id="ARBA00009670"/>
    </source>
</evidence>
<evidence type="ECO:0000256" key="3">
    <source>
        <dbReference type="SAM" id="Phobius"/>
    </source>
</evidence>
<evidence type="ECO:0000256" key="2">
    <source>
        <dbReference type="SAM" id="MobiDB-lite"/>
    </source>
</evidence>
<dbReference type="PROSITE" id="PS50011">
    <property type="entry name" value="PROTEIN_KINASE_DOM"/>
    <property type="match status" value="1"/>
</dbReference>
<dbReference type="SUPFAM" id="SSF56112">
    <property type="entry name" value="Protein kinase-like (PK-like)"/>
    <property type="match status" value="1"/>
</dbReference>
<feature type="compositionally biased region" description="Low complexity" evidence="2">
    <location>
        <begin position="33"/>
        <end position="46"/>
    </location>
</feature>
<keyword evidence="3" id="KW-0812">Transmembrane</keyword>
<dbReference type="GO" id="GO:0004672">
    <property type="term" value="F:protein kinase activity"/>
    <property type="evidence" value="ECO:0007669"/>
    <property type="project" value="InterPro"/>
</dbReference>
<proteinExistence type="inferred from homology"/>
<evidence type="ECO:0000259" key="4">
    <source>
        <dbReference type="PROSITE" id="PS50011"/>
    </source>
</evidence>
<organism evidence="5">
    <name type="scientific">Mantoniella antarctica</name>
    <dbReference type="NCBI Taxonomy" id="81844"/>
    <lineage>
        <taxon>Eukaryota</taxon>
        <taxon>Viridiplantae</taxon>
        <taxon>Chlorophyta</taxon>
        <taxon>Mamiellophyceae</taxon>
        <taxon>Mamiellales</taxon>
        <taxon>Mamiellaceae</taxon>
        <taxon>Mantoniella</taxon>
    </lineage>
</organism>
<dbReference type="PANTHER" id="PTHR10566">
    <property type="entry name" value="CHAPERONE-ACTIVITY OF BC1 COMPLEX CABC1 -RELATED"/>
    <property type="match status" value="1"/>
</dbReference>
<dbReference type="PANTHER" id="PTHR10566:SF123">
    <property type="entry name" value="PROTEIN KINASE SUPERFAMILY PROTEIN"/>
    <property type="match status" value="1"/>
</dbReference>
<reference evidence="5" key="1">
    <citation type="submission" date="2021-01" db="EMBL/GenBank/DDBJ databases">
        <authorList>
            <person name="Corre E."/>
            <person name="Pelletier E."/>
            <person name="Niang G."/>
            <person name="Scheremetjew M."/>
            <person name="Finn R."/>
            <person name="Kale V."/>
            <person name="Holt S."/>
            <person name="Cochrane G."/>
            <person name="Meng A."/>
            <person name="Brown T."/>
            <person name="Cohen L."/>
        </authorList>
    </citation>
    <scope>NUCLEOTIDE SEQUENCE</scope>
    <source>
        <strain evidence="5">SL-175</strain>
    </source>
</reference>
<sequence length="758" mass="82470">MQQAIAPQKAPCRARGTVSAASRRVPAGWRGVAPGASTGPATSAATKRGGTHVNASAARGSGSGAGPRVGSQWRGHPRRGAGTRRAGVSLGARQQNTPFTPAPPSVDTTTVADLIELNQNEGVKQSPKKYDLKDRAPVDITIPELDELEELIQQRGYDPRAIDEYFWNHPLRLASRALETAKALTTISWLVNNGKYDKLVPAIEKLGPSYVKFGQALASRSDLVGDEVAMALETLQDGMAPAPIALVRAIVEDECPAALQVLDQGQAFAAASLSQVYRGVIDGKEVAVKVQRPGIASRVAADAALLRTVAKAVEFTAGRRIKASLLDAVDEFAGRIFEEMDFVNEAANIKKFDALYGPNGTSRKALPPPGFVRVPGLFPSIPATRRVLVMEWMEGQRVMSLVSKNKDAQSALDTVDEEECTLDTWEEKECARRAASLPLIDLGIRCTLSQLIETGVMHADPHGGNLIRMRDTGDLAYLDFGLVSEIPASVRDGLVAAVTLLIFSRDYKAVAGLFGELQLVPQDIIENPYQFESLTKSLENAAAMTLSYPDDDEAPEGETPKEARLRRARCAVPEVSFDKLLGALLALVPLYRFVLPPYFLNNARALGTLEGMARSADPTFNILAVVYPFAVKRLLANPTGSKVLRKVLRQLVRDERTKRFSLSRLQLMIDDAAALTKVPRWHIVRSALRTRQGWSLVGEAMMAGFFWGLRKVLTVVSFLTGVTLLKFLFRKTMNALMRDGDAPRPRMEEAALVQEGTE</sequence>
<dbReference type="AlphaFoldDB" id="A0A7S0SQV0"/>
<keyword evidence="3" id="KW-0472">Membrane</keyword>
<keyword evidence="3" id="KW-1133">Transmembrane helix</keyword>
<name>A0A7S0SQV0_9CHLO</name>